<feature type="compositionally biased region" description="Polar residues" evidence="3">
    <location>
        <begin position="563"/>
        <end position="582"/>
    </location>
</feature>
<evidence type="ECO:0000256" key="2">
    <source>
        <dbReference type="ARBA" id="ARBA00022840"/>
    </source>
</evidence>
<dbReference type="SUPFAM" id="SSF52540">
    <property type="entry name" value="P-loop containing nucleoside triphosphate hydrolases"/>
    <property type="match status" value="1"/>
</dbReference>
<organism evidence="5 6">
    <name type="scientific">Apiospora phragmitis</name>
    <dbReference type="NCBI Taxonomy" id="2905665"/>
    <lineage>
        <taxon>Eukaryota</taxon>
        <taxon>Fungi</taxon>
        <taxon>Dikarya</taxon>
        <taxon>Ascomycota</taxon>
        <taxon>Pezizomycotina</taxon>
        <taxon>Sordariomycetes</taxon>
        <taxon>Xylariomycetidae</taxon>
        <taxon>Amphisphaeriales</taxon>
        <taxon>Apiosporaceae</taxon>
        <taxon>Apiospora</taxon>
    </lineage>
</organism>
<evidence type="ECO:0000313" key="5">
    <source>
        <dbReference type="EMBL" id="KAK8074122.1"/>
    </source>
</evidence>
<dbReference type="InterPro" id="IPR027417">
    <property type="entry name" value="P-loop_NTPase"/>
</dbReference>
<keyword evidence="2" id="KW-0067">ATP-binding</keyword>
<keyword evidence="1" id="KW-0547">Nucleotide-binding</keyword>
<dbReference type="PANTHER" id="PTHR45644:SF56">
    <property type="entry name" value="AAA ATPASE, PUTATIVE (AFU_ORTHOLOGUE AFUA_2G12920)-RELATED"/>
    <property type="match status" value="1"/>
</dbReference>
<dbReference type="GeneID" id="92089493"/>
<feature type="compositionally biased region" description="Basic and acidic residues" evidence="3">
    <location>
        <begin position="184"/>
        <end position="208"/>
    </location>
</feature>
<dbReference type="Pfam" id="PF06985">
    <property type="entry name" value="HET"/>
    <property type="match status" value="1"/>
</dbReference>
<dbReference type="SMART" id="SM00382">
    <property type="entry name" value="AAA"/>
    <property type="match status" value="1"/>
</dbReference>
<feature type="region of interest" description="Disordered" evidence="3">
    <location>
        <begin position="184"/>
        <end position="265"/>
    </location>
</feature>
<accession>A0ABR1VTH6</accession>
<dbReference type="InterPro" id="IPR003959">
    <property type="entry name" value="ATPase_AAA_core"/>
</dbReference>
<feature type="compositionally biased region" description="Basic and acidic residues" evidence="3">
    <location>
        <begin position="216"/>
        <end position="231"/>
    </location>
</feature>
<evidence type="ECO:0000259" key="4">
    <source>
        <dbReference type="SMART" id="SM00382"/>
    </source>
</evidence>
<feature type="region of interest" description="Disordered" evidence="3">
    <location>
        <begin position="563"/>
        <end position="592"/>
    </location>
</feature>
<feature type="domain" description="AAA+ ATPase" evidence="4">
    <location>
        <begin position="348"/>
        <end position="515"/>
    </location>
</feature>
<evidence type="ECO:0000313" key="6">
    <source>
        <dbReference type="Proteomes" id="UP001480595"/>
    </source>
</evidence>
<dbReference type="Gene3D" id="3.40.50.300">
    <property type="entry name" value="P-loop containing nucleotide triphosphate hydrolases"/>
    <property type="match status" value="1"/>
</dbReference>
<evidence type="ECO:0000256" key="3">
    <source>
        <dbReference type="SAM" id="MobiDB-lite"/>
    </source>
</evidence>
<dbReference type="PANTHER" id="PTHR45644">
    <property type="entry name" value="AAA ATPASE, PUTATIVE (AFU_ORTHOLOGUE AFUA_2G12920)-RELATED-RELATED"/>
    <property type="match status" value="1"/>
</dbReference>
<gene>
    <name evidence="5" type="ORF">PG994_005021</name>
</gene>
<dbReference type="InterPro" id="IPR003593">
    <property type="entry name" value="AAA+_ATPase"/>
</dbReference>
<dbReference type="Gene3D" id="1.10.8.60">
    <property type="match status" value="1"/>
</dbReference>
<proteinExistence type="predicted"/>
<dbReference type="EMBL" id="JAQQWL010000005">
    <property type="protein sequence ID" value="KAK8074122.1"/>
    <property type="molecule type" value="Genomic_DNA"/>
</dbReference>
<evidence type="ECO:0000256" key="1">
    <source>
        <dbReference type="ARBA" id="ARBA00022741"/>
    </source>
</evidence>
<keyword evidence="6" id="KW-1185">Reference proteome</keyword>
<dbReference type="RefSeq" id="XP_066718597.1">
    <property type="nucleotide sequence ID" value="XM_066856430.1"/>
</dbReference>
<feature type="compositionally biased region" description="Basic and acidic residues" evidence="3">
    <location>
        <begin position="254"/>
        <end position="265"/>
    </location>
</feature>
<sequence>MKKAFSATEQRDSVLVIVTDQSDEGEFHISFGRYLHVPTYPTPDSDFEALSRFVTNPARDSIEITPLETDAQFALLGKDDEHHALKAVKSHNIHALKYEVASRRGRDIPSLVQPYTHWQLPEDSHSWQILTKFPLSAYQVESIANLVLQSLGIESLDIESIDYAISNIMDYLYHQDQNLHPWKSAEKDDVLSKEKTNNDKGLDSKETSDSNNDDIQSDKESGARETSDRFPLRFPFPFGEDASEASDEEENTSDGEKISEGSNDVELRWSEKVRDVIQEIEQHEQHEQHGCCKFEYEAKLLGSLVNPAQVHDIWDAVALEPDVRNNILRMMTFNIEKPVAYGILKKAQVRGALLYGPPGTGKTHLARVLAKESKSTMIQVSAAEVEDKYVGETEKNIKALFNLGRMVSPSIIFIDEADSLFRTRTGNNWGYDIRRIYLGPPSLEVREELLRIYLREERIESSGILPDLASMTAEYSGSDHRTLCIHAATSSQSELESLGEGVLGKRRVIKMVHFREALQANSPNITRGAMKEIERFAAEFDRQSLESIRAYFYPKEPISAIKSSNPPISSPVLTSNPKQVANTKRRSELSNDRNTNVTEVPVIASMVNDTANIKLGPCTPTSPFQPLDSTLPEIRVLELVEPATPTRKPHCRLRTVTLQPGLEFTALSYMWGDPALNEEIILNEEPLRITKSLANALRWVKHHWQQYFPGQDRSEFCIWADAVCINQEDNTEKSFQVPLMGKIYGTAELVISLIATQDIAIKFALRTYHNLWKVLASDSTAPMSLDELTDQEWMKRVPYLTPRGDDDTQEEEAEGTISPERCPHCSLSTSLHYAPNMTEAEFARYCNARGENPTCISAQLMGLLPYWRRVWMFQEIVLGKNLLLICDDASLDFKVAEDFTQTLQLARAASYWSESENHPHWKQPEGWCAECWDFTNAFSSPSSSLGDNCSGPTREIQISMRSQ</sequence>
<reference evidence="5 6" key="1">
    <citation type="submission" date="2023-01" db="EMBL/GenBank/DDBJ databases">
        <title>Analysis of 21 Apiospora genomes using comparative genomics revels a genus with tremendous synthesis potential of carbohydrate active enzymes and secondary metabolites.</title>
        <authorList>
            <person name="Sorensen T."/>
        </authorList>
    </citation>
    <scope>NUCLEOTIDE SEQUENCE [LARGE SCALE GENOMIC DNA]</scope>
    <source>
        <strain evidence="5 6">CBS 135458</strain>
    </source>
</reference>
<dbReference type="CDD" id="cd19481">
    <property type="entry name" value="RecA-like_protease"/>
    <property type="match status" value="1"/>
</dbReference>
<feature type="compositionally biased region" description="Acidic residues" evidence="3">
    <location>
        <begin position="241"/>
        <end position="253"/>
    </location>
</feature>
<dbReference type="Pfam" id="PF00004">
    <property type="entry name" value="AAA"/>
    <property type="match status" value="1"/>
</dbReference>
<name>A0ABR1VTH6_9PEZI</name>
<dbReference type="InterPro" id="IPR051701">
    <property type="entry name" value="Mito_OM_Translocase_MSP1"/>
</dbReference>
<dbReference type="InterPro" id="IPR010730">
    <property type="entry name" value="HET"/>
</dbReference>
<protein>
    <submittedName>
        <fullName evidence="5">ATPase</fullName>
    </submittedName>
</protein>
<comment type="caution">
    <text evidence="5">The sequence shown here is derived from an EMBL/GenBank/DDBJ whole genome shotgun (WGS) entry which is preliminary data.</text>
</comment>
<dbReference type="Proteomes" id="UP001480595">
    <property type="component" value="Unassembled WGS sequence"/>
</dbReference>